<evidence type="ECO:0000313" key="9">
    <source>
        <dbReference type="Proteomes" id="UP000053235"/>
    </source>
</evidence>
<evidence type="ECO:0000256" key="1">
    <source>
        <dbReference type="ARBA" id="ARBA00001966"/>
    </source>
</evidence>
<dbReference type="PROSITE" id="PS51918">
    <property type="entry name" value="RADICAL_SAM"/>
    <property type="match status" value="1"/>
</dbReference>
<dbReference type="AlphaFoldDB" id="A0A0M7AB49"/>
<dbReference type="OrthoDB" id="9782387at2"/>
<comment type="similarity">
    <text evidence="6">Belongs to the radical SAM superfamily. Anaerobic sulfatase-maturating enzyme family.</text>
</comment>
<dbReference type="SFLD" id="SFLDG01072">
    <property type="entry name" value="dehydrogenase_like"/>
    <property type="match status" value="1"/>
</dbReference>
<dbReference type="PANTHER" id="PTHR43273:SF3">
    <property type="entry name" value="ANAEROBIC SULFATASE-MATURATING ENZYME HOMOLOG ASLB-RELATED"/>
    <property type="match status" value="1"/>
</dbReference>
<dbReference type="InterPro" id="IPR023885">
    <property type="entry name" value="4Fe4S-binding_SPASM_dom"/>
</dbReference>
<dbReference type="InterPro" id="IPR013785">
    <property type="entry name" value="Aldolase_TIM"/>
</dbReference>
<dbReference type="EMBL" id="CXWD01000010">
    <property type="protein sequence ID" value="CTQ71672.1"/>
    <property type="molecule type" value="Genomic_DNA"/>
</dbReference>
<dbReference type="InterPro" id="IPR023867">
    <property type="entry name" value="Sulphatase_maturase_rSAM"/>
</dbReference>
<dbReference type="SFLD" id="SFLDS00029">
    <property type="entry name" value="Radical_SAM"/>
    <property type="match status" value="1"/>
</dbReference>
<dbReference type="GO" id="GO:0016491">
    <property type="term" value="F:oxidoreductase activity"/>
    <property type="evidence" value="ECO:0007669"/>
    <property type="project" value="InterPro"/>
</dbReference>
<dbReference type="Proteomes" id="UP000053235">
    <property type="component" value="Unassembled WGS sequence"/>
</dbReference>
<name>A0A0M7AB49_9HYPH</name>
<dbReference type="RefSeq" id="WP_144432159.1">
    <property type="nucleotide sequence ID" value="NZ_CXWD01000010.1"/>
</dbReference>
<dbReference type="Gene3D" id="3.20.20.70">
    <property type="entry name" value="Aldolase class I"/>
    <property type="match status" value="1"/>
</dbReference>
<proteinExistence type="inferred from homology"/>
<dbReference type="GO" id="GO:0051536">
    <property type="term" value="F:iron-sulfur cluster binding"/>
    <property type="evidence" value="ECO:0007669"/>
    <property type="project" value="UniProtKB-KW"/>
</dbReference>
<dbReference type="SFLD" id="SFLDG01386">
    <property type="entry name" value="main_SPASM_domain-containing"/>
    <property type="match status" value="1"/>
</dbReference>
<dbReference type="SFLD" id="SFLDG01384">
    <property type="entry name" value="thioether_bond_formation_requi"/>
    <property type="match status" value="1"/>
</dbReference>
<gene>
    <name evidence="8" type="primary">ydeM</name>
    <name evidence="8" type="ORF">LAX5112_02903</name>
</gene>
<dbReference type="CDD" id="cd01335">
    <property type="entry name" value="Radical_SAM"/>
    <property type="match status" value="1"/>
</dbReference>
<dbReference type="GO" id="GO:0046872">
    <property type="term" value="F:metal ion binding"/>
    <property type="evidence" value="ECO:0007669"/>
    <property type="project" value="UniProtKB-KW"/>
</dbReference>
<keyword evidence="5" id="KW-0411">Iron-sulfur</keyword>
<reference evidence="9" key="1">
    <citation type="submission" date="2015-07" db="EMBL/GenBank/DDBJ databases">
        <authorList>
            <person name="Rodrigo-Torres Lidia"/>
            <person name="Arahal R.David."/>
        </authorList>
    </citation>
    <scope>NUCLEOTIDE SEQUENCE [LARGE SCALE GENOMIC DNA]</scope>
    <source>
        <strain evidence="9">CECT 5112</strain>
    </source>
</reference>
<evidence type="ECO:0000256" key="5">
    <source>
        <dbReference type="ARBA" id="ARBA00023014"/>
    </source>
</evidence>
<protein>
    <recommendedName>
        <fullName evidence="7">Radical SAM core domain-containing protein</fullName>
    </recommendedName>
</protein>
<comment type="cofactor">
    <cofactor evidence="1">
        <name>[4Fe-4S] cluster</name>
        <dbReference type="ChEBI" id="CHEBI:49883"/>
    </cofactor>
</comment>
<evidence type="ECO:0000256" key="2">
    <source>
        <dbReference type="ARBA" id="ARBA00022691"/>
    </source>
</evidence>
<organism evidence="8 9">
    <name type="scientific">Roseibium alexandrii</name>
    <dbReference type="NCBI Taxonomy" id="388408"/>
    <lineage>
        <taxon>Bacteria</taxon>
        <taxon>Pseudomonadati</taxon>
        <taxon>Pseudomonadota</taxon>
        <taxon>Alphaproteobacteria</taxon>
        <taxon>Hyphomicrobiales</taxon>
        <taxon>Stappiaceae</taxon>
        <taxon>Roseibium</taxon>
    </lineage>
</organism>
<dbReference type="InterPro" id="IPR007197">
    <property type="entry name" value="rSAM"/>
</dbReference>
<keyword evidence="3" id="KW-0479">Metal-binding</keyword>
<accession>A0A0M7AB49</accession>
<dbReference type="SFLD" id="SFLDG01067">
    <property type="entry name" value="SPASM/twitch_domain_containing"/>
    <property type="match status" value="1"/>
</dbReference>
<keyword evidence="2" id="KW-0949">S-adenosyl-L-methionine</keyword>
<dbReference type="SUPFAM" id="SSF102114">
    <property type="entry name" value="Radical SAM enzymes"/>
    <property type="match status" value="1"/>
</dbReference>
<dbReference type="Pfam" id="PF13186">
    <property type="entry name" value="SPASM"/>
    <property type="match status" value="1"/>
</dbReference>
<feature type="domain" description="Radical SAM core" evidence="7">
    <location>
        <begin position="102"/>
        <end position="331"/>
    </location>
</feature>
<evidence type="ECO:0000256" key="6">
    <source>
        <dbReference type="ARBA" id="ARBA00023601"/>
    </source>
</evidence>
<dbReference type="PANTHER" id="PTHR43273">
    <property type="entry name" value="ANAEROBIC SULFATASE-MATURATING ENZYME HOMOLOG ASLB-RELATED"/>
    <property type="match status" value="1"/>
</dbReference>
<dbReference type="NCBIfam" id="TIGR04085">
    <property type="entry name" value="rSAM_more_4Fe4S"/>
    <property type="match status" value="1"/>
</dbReference>
<keyword evidence="9" id="KW-1185">Reference proteome</keyword>
<keyword evidence="4" id="KW-0408">Iron</keyword>
<dbReference type="Pfam" id="PF04055">
    <property type="entry name" value="Radical_SAM"/>
    <property type="match status" value="1"/>
</dbReference>
<evidence type="ECO:0000256" key="4">
    <source>
        <dbReference type="ARBA" id="ARBA00023004"/>
    </source>
</evidence>
<dbReference type="STRING" id="388408.LAX5112_02903"/>
<sequence length="476" mass="52153">MQVEMAGREAVPKTRFGVSGPITCRAIGSGKYLFLQAHSGSWIIVENHSVQDVQALLEAASSRLLDRFPDALETPLVAELYRAGLLSVNGRNAWDHVDFENETSRINTLILKMVGYCNIACTYCYDFEAATYKNRLTVEQGKKAIRGTLENAGPRLNILFHGGEPLLAYDAITDLVAYAQVEAQKTGTELLLSIQTNGTRFTPEIVKFLIKNRFSVGVSLDGPESVNDTFRVDFKGRGTWQNITEAISEFPELASQMGVLTTVTNANAARLKEVACHFRDWGVRCWDVTVFQAAGRATKKPSRFAPDLDELITSYMDLLDGVEADEFGDMEIRPVLHYVRNVLGYERPNMCLRNGCGAAKELVSVSADGTVEACDCISEPALSLGSLAEGGISGALSSAPAQNIRSRTVRNLTPCTTCDWRTFCGGTCLAKTGDVTKVDTGECAVSMALFPDILRRLANSDRLFRYAERFADPLAH</sequence>
<evidence type="ECO:0000313" key="8">
    <source>
        <dbReference type="EMBL" id="CTQ71672.1"/>
    </source>
</evidence>
<evidence type="ECO:0000259" key="7">
    <source>
        <dbReference type="PROSITE" id="PS51918"/>
    </source>
</evidence>
<evidence type="ECO:0000256" key="3">
    <source>
        <dbReference type="ARBA" id="ARBA00022723"/>
    </source>
</evidence>
<dbReference type="InterPro" id="IPR058240">
    <property type="entry name" value="rSAM_sf"/>
</dbReference>